<protein>
    <submittedName>
        <fullName evidence="1">Uncharacterized protein</fullName>
    </submittedName>
</protein>
<evidence type="ECO:0000313" key="2">
    <source>
        <dbReference type="Proteomes" id="UP000316612"/>
    </source>
</evidence>
<proteinExistence type="predicted"/>
<keyword evidence="2" id="KW-1185">Reference proteome</keyword>
<dbReference type="RefSeq" id="WP_141360689.1">
    <property type="nucleotide sequence ID" value="NZ_BAAAJL010000007.1"/>
</dbReference>
<accession>A0A4Y4DMA8</accession>
<dbReference type="Proteomes" id="UP000316612">
    <property type="component" value="Unassembled WGS sequence"/>
</dbReference>
<reference evidence="1 2" key="1">
    <citation type="submission" date="2019-06" db="EMBL/GenBank/DDBJ databases">
        <title>Whole genome shotgun sequence of Glutamicibacter uratoxydans NBRC 15515.</title>
        <authorList>
            <person name="Hosoyama A."/>
            <person name="Uohara A."/>
            <person name="Ohji S."/>
            <person name="Ichikawa N."/>
        </authorList>
    </citation>
    <scope>NUCLEOTIDE SEQUENCE [LARGE SCALE GENOMIC DNA]</scope>
    <source>
        <strain evidence="1 2">NBRC 15515</strain>
    </source>
</reference>
<organism evidence="1 2">
    <name type="scientific">Glutamicibacter uratoxydans</name>
    <name type="common">Arthrobacter uratoxydans</name>
    <dbReference type="NCBI Taxonomy" id="43667"/>
    <lineage>
        <taxon>Bacteria</taxon>
        <taxon>Bacillati</taxon>
        <taxon>Actinomycetota</taxon>
        <taxon>Actinomycetes</taxon>
        <taxon>Micrococcales</taxon>
        <taxon>Micrococcaceae</taxon>
        <taxon>Glutamicibacter</taxon>
    </lineage>
</organism>
<name>A0A4Y4DMA8_GLUUR</name>
<dbReference type="EMBL" id="BJNY01000001">
    <property type="protein sequence ID" value="GED04478.1"/>
    <property type="molecule type" value="Genomic_DNA"/>
</dbReference>
<gene>
    <name evidence="1" type="ORF">AUR04nite_00100</name>
</gene>
<comment type="caution">
    <text evidence="1">The sequence shown here is derived from an EMBL/GenBank/DDBJ whole genome shotgun (WGS) entry which is preliminary data.</text>
</comment>
<evidence type="ECO:0000313" key="1">
    <source>
        <dbReference type="EMBL" id="GED04478.1"/>
    </source>
</evidence>
<dbReference type="AlphaFoldDB" id="A0A4Y4DMA8"/>
<sequence length="96" mass="10754">MRQEVRNMAQGIASELLEGLDFMTIFEIQEEYELELTEEEAKWILSAVSGARTTLDPKVAGKIKRLQYAVTKLAGGAGVDISELIEDSFLQEEDMD</sequence>